<dbReference type="SUPFAM" id="SSF52540">
    <property type="entry name" value="P-loop containing nucleoside triphosphate hydrolases"/>
    <property type="match status" value="1"/>
</dbReference>
<proteinExistence type="predicted"/>
<dbReference type="Pfam" id="PF23598">
    <property type="entry name" value="LRR_14"/>
    <property type="match status" value="1"/>
</dbReference>
<dbReference type="EMBL" id="JACTNZ010000002">
    <property type="protein sequence ID" value="KAG5560865.1"/>
    <property type="molecule type" value="Genomic_DNA"/>
</dbReference>
<dbReference type="AlphaFoldDB" id="A0AAV6L830"/>
<dbReference type="InterPro" id="IPR032675">
    <property type="entry name" value="LRR_dom_sf"/>
</dbReference>
<dbReference type="CDD" id="cd14798">
    <property type="entry name" value="RX-CC_like"/>
    <property type="match status" value="1"/>
</dbReference>
<evidence type="ECO:0000256" key="2">
    <source>
        <dbReference type="ARBA" id="ARBA00022741"/>
    </source>
</evidence>
<name>A0AAV6L830_9ERIC</name>
<dbReference type="FunFam" id="3.40.50.300:FF:001091">
    <property type="entry name" value="Probable disease resistance protein At1g61300"/>
    <property type="match status" value="1"/>
</dbReference>
<dbReference type="InterPro" id="IPR038005">
    <property type="entry name" value="RX-like_CC"/>
</dbReference>
<dbReference type="Pfam" id="PF00931">
    <property type="entry name" value="NB-ARC"/>
    <property type="match status" value="1"/>
</dbReference>
<evidence type="ECO:0000256" key="3">
    <source>
        <dbReference type="ARBA" id="ARBA00022821"/>
    </source>
</evidence>
<organism evidence="8 9">
    <name type="scientific">Rhododendron griersonianum</name>
    <dbReference type="NCBI Taxonomy" id="479676"/>
    <lineage>
        <taxon>Eukaryota</taxon>
        <taxon>Viridiplantae</taxon>
        <taxon>Streptophyta</taxon>
        <taxon>Embryophyta</taxon>
        <taxon>Tracheophyta</taxon>
        <taxon>Spermatophyta</taxon>
        <taxon>Magnoliopsida</taxon>
        <taxon>eudicotyledons</taxon>
        <taxon>Gunneridae</taxon>
        <taxon>Pentapetalae</taxon>
        <taxon>asterids</taxon>
        <taxon>Ericales</taxon>
        <taxon>Ericaceae</taxon>
        <taxon>Ericoideae</taxon>
        <taxon>Rhodoreae</taxon>
        <taxon>Rhododendron</taxon>
    </lineage>
</organism>
<dbReference type="InterPro" id="IPR055414">
    <property type="entry name" value="LRR_R13L4/SHOC2-like"/>
</dbReference>
<dbReference type="GO" id="GO:0006952">
    <property type="term" value="P:defense response"/>
    <property type="evidence" value="ECO:0007669"/>
    <property type="project" value="UniProtKB-KW"/>
</dbReference>
<dbReference type="GO" id="GO:0051707">
    <property type="term" value="P:response to other organism"/>
    <property type="evidence" value="ECO:0007669"/>
    <property type="project" value="UniProtKB-ARBA"/>
</dbReference>
<dbReference type="PRINTS" id="PR00364">
    <property type="entry name" value="DISEASERSIST"/>
</dbReference>
<dbReference type="Pfam" id="PF18052">
    <property type="entry name" value="Rx_N"/>
    <property type="match status" value="1"/>
</dbReference>
<dbReference type="GO" id="GO:0043531">
    <property type="term" value="F:ADP binding"/>
    <property type="evidence" value="ECO:0007669"/>
    <property type="project" value="InterPro"/>
</dbReference>
<accession>A0AAV6L830</accession>
<protein>
    <submittedName>
        <fullName evidence="8">Uncharacterized protein</fullName>
    </submittedName>
</protein>
<comment type="caution">
    <text evidence="8">The sequence shown here is derived from an EMBL/GenBank/DDBJ whole genome shotgun (WGS) entry which is preliminary data.</text>
</comment>
<feature type="domain" description="Disease resistance R13L4/SHOC-2-like LRR" evidence="7">
    <location>
        <begin position="314"/>
        <end position="581"/>
    </location>
</feature>
<gene>
    <name evidence="8" type="ORF">RHGRI_004025</name>
</gene>
<dbReference type="GO" id="GO:0005524">
    <property type="term" value="F:ATP binding"/>
    <property type="evidence" value="ECO:0007669"/>
    <property type="project" value="UniProtKB-KW"/>
</dbReference>
<dbReference type="PANTHER" id="PTHR15140">
    <property type="entry name" value="TUBULIN-SPECIFIC CHAPERONE E"/>
    <property type="match status" value="1"/>
</dbReference>
<keyword evidence="9" id="KW-1185">Reference proteome</keyword>
<keyword evidence="1" id="KW-0677">Repeat</keyword>
<reference evidence="8" key="1">
    <citation type="submission" date="2020-08" db="EMBL/GenBank/DDBJ databases">
        <title>Plant Genome Project.</title>
        <authorList>
            <person name="Zhang R.-G."/>
        </authorList>
    </citation>
    <scope>NUCLEOTIDE SEQUENCE</scope>
    <source>
        <strain evidence="8">WSP0</strain>
        <tissue evidence="8">Leaf</tissue>
    </source>
</reference>
<evidence type="ECO:0000256" key="4">
    <source>
        <dbReference type="ARBA" id="ARBA00022840"/>
    </source>
</evidence>
<evidence type="ECO:0000259" key="6">
    <source>
        <dbReference type="Pfam" id="PF18052"/>
    </source>
</evidence>
<dbReference type="Gene3D" id="3.40.50.300">
    <property type="entry name" value="P-loop containing nucleotide triphosphate hydrolases"/>
    <property type="match status" value="1"/>
</dbReference>
<dbReference type="InterPro" id="IPR041118">
    <property type="entry name" value="Rx_N"/>
</dbReference>
<dbReference type="SUPFAM" id="SSF52058">
    <property type="entry name" value="L domain-like"/>
    <property type="match status" value="1"/>
</dbReference>
<sequence>MSDVALQFLLDNLQQLVVYNAKLFIDVKDEVKGLIEDLETLKAFIEDSAEKSRENKAVQVLVTKIRALTFEAEDAIDVFVMQASVPKSQKWVQKVFHGISHASKIRDVAVKVQTIRANVKEIYDNKLYGYEALHGRDPAGRRRMERRPPNVEKDNVVGFDEATTKLIGWLTGGAEDLQVFSIIGMAGLGKTTLANKIYYDPRVSDAFSSLAWIYVSQTYTCKDLFLTILKSVNQVTSNMFKMNEDMLAEEVSRILTWKYLIVVDDVWGKEDWDRIKRAFPNCKNGSRILLTSRNKPVAVVFHIQPLSSPRFPSEILKLVHLTYVAFSGDFKSIPSDVSKLWNLQTLIVETTSRTIDVKADIWKMTQFRHLHTNAASQFPGLVAKKSESIQTLSTIAPESCTEGVLGQTPYIKKLGIRGKLATLLEKKQGPLFDNLTQLQQLVTLKLLNDVFPNHPDEFKLQGLPHWSKFPPNLKRLTLAGTFLEWEHMSVLGMLPKLEELKLKDNAFTGVSWSVCDGGFKKLKALQIWKTDLVLWEAKIDHFPILKHIVLKECTELGKIPSSLGDVETLRTIKLHRTSRSAADSARAIKHSRLKRYGLRLHDQAADNSHRIEFDATAAASAEDDWIYQFPNVAPTPTAGGEISSVETQA</sequence>
<dbReference type="InterPro" id="IPR027417">
    <property type="entry name" value="P-loop_NTPase"/>
</dbReference>
<evidence type="ECO:0000313" key="9">
    <source>
        <dbReference type="Proteomes" id="UP000823749"/>
    </source>
</evidence>
<dbReference type="Gene3D" id="1.20.5.4130">
    <property type="match status" value="1"/>
</dbReference>
<keyword evidence="2" id="KW-0547">Nucleotide-binding</keyword>
<feature type="domain" description="Disease resistance N-terminal" evidence="6">
    <location>
        <begin position="5"/>
        <end position="92"/>
    </location>
</feature>
<dbReference type="Gene3D" id="3.80.10.10">
    <property type="entry name" value="Ribonuclease Inhibitor"/>
    <property type="match status" value="1"/>
</dbReference>
<dbReference type="InterPro" id="IPR002182">
    <property type="entry name" value="NB-ARC"/>
</dbReference>
<feature type="domain" description="NB-ARC" evidence="5">
    <location>
        <begin position="162"/>
        <end position="298"/>
    </location>
</feature>
<dbReference type="PANTHER" id="PTHR15140:SF56">
    <property type="entry name" value="NB-ARC DOMAIN-CONTAINING PROTEIN"/>
    <property type="match status" value="1"/>
</dbReference>
<evidence type="ECO:0000256" key="1">
    <source>
        <dbReference type="ARBA" id="ARBA00022737"/>
    </source>
</evidence>
<keyword evidence="3" id="KW-0611">Plant defense</keyword>
<dbReference type="Proteomes" id="UP000823749">
    <property type="component" value="Chromosome 2"/>
</dbReference>
<evidence type="ECO:0000259" key="7">
    <source>
        <dbReference type="Pfam" id="PF23598"/>
    </source>
</evidence>
<evidence type="ECO:0000259" key="5">
    <source>
        <dbReference type="Pfam" id="PF00931"/>
    </source>
</evidence>
<evidence type="ECO:0000313" key="8">
    <source>
        <dbReference type="EMBL" id="KAG5560865.1"/>
    </source>
</evidence>
<keyword evidence="4" id="KW-0067">ATP-binding</keyword>